<dbReference type="EMBL" id="CAIIXF020000004">
    <property type="protein sequence ID" value="CAH1780603.1"/>
    <property type="molecule type" value="Genomic_DNA"/>
</dbReference>
<dbReference type="PROSITE" id="PS50234">
    <property type="entry name" value="VWFA"/>
    <property type="match status" value="1"/>
</dbReference>
<evidence type="ECO:0000313" key="1">
    <source>
        <dbReference type="EMBL" id="CAH1780603.1"/>
    </source>
</evidence>
<organism evidence="1 2">
    <name type="scientific">Owenia fusiformis</name>
    <name type="common">Polychaete worm</name>
    <dbReference type="NCBI Taxonomy" id="6347"/>
    <lineage>
        <taxon>Eukaryota</taxon>
        <taxon>Metazoa</taxon>
        <taxon>Spiralia</taxon>
        <taxon>Lophotrochozoa</taxon>
        <taxon>Annelida</taxon>
        <taxon>Polychaeta</taxon>
        <taxon>Sedentaria</taxon>
        <taxon>Canalipalpata</taxon>
        <taxon>Sabellida</taxon>
        <taxon>Oweniida</taxon>
        <taxon>Oweniidae</taxon>
        <taxon>Owenia</taxon>
    </lineage>
</organism>
<keyword evidence="2" id="KW-1185">Reference proteome</keyword>
<dbReference type="InterPro" id="IPR050525">
    <property type="entry name" value="ECM_Assembly_Org"/>
</dbReference>
<comment type="caution">
    <text evidence="1">The sequence shown here is derived from an EMBL/GenBank/DDBJ whole genome shotgun (WGS) entry which is preliminary data.</text>
</comment>
<dbReference type="AlphaFoldDB" id="A0A8J1Y061"/>
<dbReference type="PANTHER" id="PTHR24020">
    <property type="entry name" value="COLLAGEN ALPHA"/>
    <property type="match status" value="1"/>
</dbReference>
<dbReference type="OrthoDB" id="199024at2759"/>
<dbReference type="Proteomes" id="UP000749559">
    <property type="component" value="Unassembled WGS sequence"/>
</dbReference>
<accession>A0A8J1Y061</accession>
<dbReference type="SUPFAM" id="SSF53300">
    <property type="entry name" value="vWA-like"/>
    <property type="match status" value="1"/>
</dbReference>
<dbReference type="Gene3D" id="3.40.50.410">
    <property type="entry name" value="von Willebrand factor, type A domain"/>
    <property type="match status" value="1"/>
</dbReference>
<dbReference type="PANTHER" id="PTHR24020:SF20">
    <property type="entry name" value="PH DOMAIN-CONTAINING PROTEIN"/>
    <property type="match status" value="1"/>
</dbReference>
<gene>
    <name evidence="1" type="ORF">OFUS_LOCUS7275</name>
</gene>
<dbReference type="Pfam" id="PF00092">
    <property type="entry name" value="VWA"/>
    <property type="match status" value="1"/>
</dbReference>
<name>A0A8J1Y061_OWEFU</name>
<proteinExistence type="predicted"/>
<protein>
    <submittedName>
        <fullName evidence="1">Uncharacterized protein</fullName>
    </submittedName>
</protein>
<dbReference type="InterPro" id="IPR002035">
    <property type="entry name" value="VWF_A"/>
</dbReference>
<sequence length="416" mass="47470">MRNKFESIKMRVAYLPIIFLVSAMGVVISQGRESICADVVFALETSCSIDDETKALAKVFIYDFVTTFDSVKQQNVSNVATQFGLLAYDATSRIVFTFSDALSKQEILQKIDTFKMETIKCRTNTHNAINMARGDFFESAMNDGRTPDVLVILTDGRTQPQKHIQKTTDAVQKLRETVRTIVIELPHRKGLESLPDTIEQLNTLADAEDRFKLDKDSYIKELAIEVFDHLLEKSEFVCPPAYPAHPCHEKCQYTPPPPKTVQPGLRRFSRVNAMLDCTYEDNCDIQFLKDFAAELDLQPKCKMYYPLKAVAENRLYVIYGCESEGYLQKALLTKDSRFKCQVQPIMDYHDFAILTLGLNVSQEMTDAIMPRASLKCEHLIAVFREIEYPPGKTFEEIMTAWKEHARDLFLSHAGFT</sequence>
<dbReference type="InterPro" id="IPR036465">
    <property type="entry name" value="vWFA_dom_sf"/>
</dbReference>
<dbReference type="CDD" id="cd01450">
    <property type="entry name" value="vWFA_subfamily_ECM"/>
    <property type="match status" value="1"/>
</dbReference>
<reference evidence="1" key="1">
    <citation type="submission" date="2022-03" db="EMBL/GenBank/DDBJ databases">
        <authorList>
            <person name="Martin C."/>
        </authorList>
    </citation>
    <scope>NUCLEOTIDE SEQUENCE</scope>
</reference>
<dbReference type="SMART" id="SM00327">
    <property type="entry name" value="VWA"/>
    <property type="match status" value="1"/>
</dbReference>
<evidence type="ECO:0000313" key="2">
    <source>
        <dbReference type="Proteomes" id="UP000749559"/>
    </source>
</evidence>